<dbReference type="EMBL" id="CP024638">
    <property type="protein sequence ID" value="QGR09544.1"/>
    <property type="molecule type" value="Genomic_DNA"/>
</dbReference>
<dbReference type="PANTHER" id="PTHR32309">
    <property type="entry name" value="TYROSINE-PROTEIN KINASE"/>
    <property type="match status" value="1"/>
</dbReference>
<dbReference type="Gene3D" id="3.40.50.300">
    <property type="entry name" value="P-loop containing nucleotide triphosphate hydrolases"/>
    <property type="match status" value="1"/>
</dbReference>
<dbReference type="AlphaFoldDB" id="A0AAP9HAI5"/>
<feature type="coiled-coil region" evidence="14">
    <location>
        <begin position="269"/>
        <end position="296"/>
    </location>
</feature>
<evidence type="ECO:0000256" key="10">
    <source>
        <dbReference type="ARBA" id="ARBA00022989"/>
    </source>
</evidence>
<evidence type="ECO:0000256" key="5">
    <source>
        <dbReference type="ARBA" id="ARBA00022679"/>
    </source>
</evidence>
<feature type="domain" description="AAA" evidence="17">
    <location>
        <begin position="529"/>
        <end position="652"/>
    </location>
</feature>
<evidence type="ECO:0000313" key="20">
    <source>
        <dbReference type="EMBL" id="QGR09544.1"/>
    </source>
</evidence>
<dbReference type="InterPro" id="IPR032807">
    <property type="entry name" value="GNVR"/>
</dbReference>
<evidence type="ECO:0000256" key="6">
    <source>
        <dbReference type="ARBA" id="ARBA00022692"/>
    </source>
</evidence>
<dbReference type="NCBIfam" id="TIGR01007">
    <property type="entry name" value="eps_fam"/>
    <property type="match status" value="1"/>
</dbReference>
<organism evidence="20 21">
    <name type="scientific">Pantoea phytobeneficialis</name>
    <dbReference type="NCBI Taxonomy" id="2052056"/>
    <lineage>
        <taxon>Bacteria</taxon>
        <taxon>Pseudomonadati</taxon>
        <taxon>Pseudomonadota</taxon>
        <taxon>Gammaproteobacteria</taxon>
        <taxon>Enterobacterales</taxon>
        <taxon>Erwiniaceae</taxon>
        <taxon>Pantoea</taxon>
    </lineage>
</organism>
<dbReference type="Proteomes" id="UP001171299">
    <property type="component" value="Unassembled WGS sequence"/>
</dbReference>
<dbReference type="EMBL" id="JAUOOM010000011">
    <property type="protein sequence ID" value="MDO6407407.1"/>
    <property type="molecule type" value="Genomic_DNA"/>
</dbReference>
<dbReference type="GO" id="GO:0005524">
    <property type="term" value="F:ATP binding"/>
    <property type="evidence" value="ECO:0007669"/>
    <property type="project" value="UniProtKB-KW"/>
</dbReference>
<evidence type="ECO:0000256" key="14">
    <source>
        <dbReference type="SAM" id="Coils"/>
    </source>
</evidence>
<evidence type="ECO:0000259" key="18">
    <source>
        <dbReference type="Pfam" id="PF13807"/>
    </source>
</evidence>
<keyword evidence="9" id="KW-0067">ATP-binding</keyword>
<dbReference type="RefSeq" id="WP_208726752.1">
    <property type="nucleotide sequence ID" value="NZ_CP024638.1"/>
</dbReference>
<dbReference type="GO" id="GO:0042802">
    <property type="term" value="F:identical protein binding"/>
    <property type="evidence" value="ECO:0007669"/>
    <property type="project" value="UniProtKB-ARBA"/>
</dbReference>
<evidence type="ECO:0000256" key="4">
    <source>
        <dbReference type="ARBA" id="ARBA00022519"/>
    </source>
</evidence>
<keyword evidence="11 15" id="KW-0472">Membrane</keyword>
<dbReference type="InterPro" id="IPR005702">
    <property type="entry name" value="Wzc-like_C"/>
</dbReference>
<dbReference type="Proteomes" id="UP000424872">
    <property type="component" value="Plasmid pMSR2B"/>
</dbReference>
<dbReference type="CDD" id="cd05387">
    <property type="entry name" value="BY-kinase"/>
    <property type="match status" value="1"/>
</dbReference>
<sequence length="724" mass="80553">MTATVPKKLTTVSENEVDLGRFIGELIDHKKLIITITSVFTVLAILYAFLATPVYQADALIQVEQKQGNAILDSLSQMLPDSQPISAPEIALLQSRMVVGQTVDDLNLQINVSKDYFPIVGKGLARLFGNVPGTVDVTKLTISGTTDEKPGKLKLTVIDDATYSIKLEDAEFTGHVGKLLEQDGTSIFVNEINAKPGETFIVTSYTKLDAIDRLLKNFAVADQGKDTGMLNLTYSGEDKDKIVKILDNISYHYLTQNIDRQAAQDAKSLDFLNDQLPRVRSDLDQAEDRLNAYRKQKDSVDLPLEAKAVLDQVVNVDNQLNELTFKEAEVSQLYTKEHPTYKALLEKRQTLQQERQKLNQQVSAMPATQQEVLRLSRDVESGRAVYMQLLNRQQELSIAKSSAIGNVRIVDNSVTQATPVRPKKALVILMAIILGMLFSCTVVVIKTVLRRGITSADDLESLGANVYAAIPESEWLTKKINFKSKAKNKKESLKWNFLANENPTDTAIEAIRSLRTSLHFAMMTAKNKILMISGASPSVGKTFISANLASICAQGGKSVLYIDADMRKGYAHHIFQTKNDIGLSNILKNNKDYNEGVHRIKTAQSEFDFISRGDVMNNPTELLMSEKFESLISWANDNYDLVIIDTPPVLAVSDAELIGSYAGTCMLVARFEHNTPKEMEMSCARFEKNGVKVKGFILNGVRKRASNYYGYGYSYENYSYTDVK</sequence>
<evidence type="ECO:0000259" key="17">
    <source>
        <dbReference type="Pfam" id="PF13614"/>
    </source>
</evidence>
<keyword evidence="8 20" id="KW-0418">Kinase</keyword>
<dbReference type="FunFam" id="3.40.50.300:FF:000527">
    <property type="entry name" value="Tyrosine-protein kinase etk"/>
    <property type="match status" value="1"/>
</dbReference>
<comment type="catalytic activity">
    <reaction evidence="13">
        <text>L-tyrosyl-[protein] + ATP = O-phospho-L-tyrosyl-[protein] + ADP + H(+)</text>
        <dbReference type="Rhea" id="RHEA:10596"/>
        <dbReference type="Rhea" id="RHEA-COMP:10136"/>
        <dbReference type="Rhea" id="RHEA-COMP:20101"/>
        <dbReference type="ChEBI" id="CHEBI:15378"/>
        <dbReference type="ChEBI" id="CHEBI:30616"/>
        <dbReference type="ChEBI" id="CHEBI:46858"/>
        <dbReference type="ChEBI" id="CHEBI:61978"/>
        <dbReference type="ChEBI" id="CHEBI:456216"/>
    </reaction>
</comment>
<dbReference type="GO" id="GO:0005886">
    <property type="term" value="C:plasma membrane"/>
    <property type="evidence" value="ECO:0007669"/>
    <property type="project" value="UniProtKB-SubCell"/>
</dbReference>
<keyword evidence="5 20" id="KW-0808">Transferase</keyword>
<gene>
    <name evidence="20" type="ORF">CTZ24_24075</name>
    <name evidence="19" type="ORF">Q3404_12545</name>
</gene>
<reference evidence="19" key="3">
    <citation type="submission" date="2023-07" db="EMBL/GenBank/DDBJ databases">
        <title>The extreme plant-growth-promoting properties of Pantoea phytobeneficialis PF55 revealed by functional and genomic analysis.</title>
        <authorList>
            <person name="Nascimento F.X."/>
            <person name="Marcio R.J."/>
        </authorList>
    </citation>
    <scope>NUCLEOTIDE SEQUENCE</scope>
    <source>
        <strain evidence="19">PF55</strain>
    </source>
</reference>
<feature type="transmembrane region" description="Helical" evidence="15">
    <location>
        <begin position="32"/>
        <end position="50"/>
    </location>
</feature>
<protein>
    <submittedName>
        <fullName evidence="19">Polysaccharide biosynthesis tyrosine autokinase</fullName>
        <ecNumber evidence="19 20">2.7.10.2</ecNumber>
    </submittedName>
    <submittedName>
        <fullName evidence="20">Tyrosine-protein kinase</fullName>
    </submittedName>
</protein>
<evidence type="ECO:0000259" key="16">
    <source>
        <dbReference type="Pfam" id="PF02706"/>
    </source>
</evidence>
<evidence type="ECO:0000256" key="15">
    <source>
        <dbReference type="SAM" id="Phobius"/>
    </source>
</evidence>
<feature type="transmembrane region" description="Helical" evidence="15">
    <location>
        <begin position="425"/>
        <end position="445"/>
    </location>
</feature>
<dbReference type="InterPro" id="IPR025669">
    <property type="entry name" value="AAA_dom"/>
</dbReference>
<evidence type="ECO:0000256" key="3">
    <source>
        <dbReference type="ARBA" id="ARBA00022475"/>
    </source>
</evidence>
<keyword evidence="20" id="KW-0614">Plasmid</keyword>
<keyword evidence="3" id="KW-1003">Cell membrane</keyword>
<dbReference type="InterPro" id="IPR050445">
    <property type="entry name" value="Bact_polysacc_biosynth/exp"/>
</dbReference>
<geneLocation type="plasmid" evidence="21">
    <name>pmsr2b</name>
</geneLocation>
<keyword evidence="7" id="KW-0547">Nucleotide-binding</keyword>
<evidence type="ECO:0000256" key="2">
    <source>
        <dbReference type="ARBA" id="ARBA00008883"/>
    </source>
</evidence>
<evidence type="ECO:0000313" key="21">
    <source>
        <dbReference type="Proteomes" id="UP000424872"/>
    </source>
</evidence>
<keyword evidence="6 15" id="KW-0812">Transmembrane</keyword>
<keyword evidence="10 15" id="KW-1133">Transmembrane helix</keyword>
<feature type="domain" description="Polysaccharide chain length determinant N-terminal" evidence="16">
    <location>
        <begin position="15"/>
        <end position="106"/>
    </location>
</feature>
<evidence type="ECO:0000313" key="19">
    <source>
        <dbReference type="EMBL" id="MDO6407407.1"/>
    </source>
</evidence>
<feature type="domain" description="Tyrosine-protein kinase G-rich" evidence="18">
    <location>
        <begin position="368"/>
        <end position="447"/>
    </location>
</feature>
<evidence type="ECO:0000256" key="12">
    <source>
        <dbReference type="ARBA" id="ARBA00023137"/>
    </source>
</evidence>
<keyword evidence="22" id="KW-1185">Reference proteome</keyword>
<dbReference type="KEGG" id="ppho:CTZ24_24075"/>
<evidence type="ECO:0000256" key="7">
    <source>
        <dbReference type="ARBA" id="ARBA00022741"/>
    </source>
</evidence>
<evidence type="ECO:0000313" key="22">
    <source>
        <dbReference type="Proteomes" id="UP001171299"/>
    </source>
</evidence>
<proteinExistence type="inferred from homology"/>
<dbReference type="InterPro" id="IPR003856">
    <property type="entry name" value="LPS_length_determ_N"/>
</dbReference>
<geneLocation type="plasmid" evidence="20">
    <name>pMSR2B</name>
</geneLocation>
<dbReference type="SUPFAM" id="SSF52540">
    <property type="entry name" value="P-loop containing nucleoside triphosphate hydrolases"/>
    <property type="match status" value="1"/>
</dbReference>
<evidence type="ECO:0000256" key="8">
    <source>
        <dbReference type="ARBA" id="ARBA00022777"/>
    </source>
</evidence>
<dbReference type="InterPro" id="IPR027417">
    <property type="entry name" value="P-loop_NTPase"/>
</dbReference>
<evidence type="ECO:0000256" key="1">
    <source>
        <dbReference type="ARBA" id="ARBA00004429"/>
    </source>
</evidence>
<dbReference type="Pfam" id="PF13614">
    <property type="entry name" value="AAA_31"/>
    <property type="match status" value="1"/>
</dbReference>
<accession>A0AAP9HAI5</accession>
<dbReference type="EC" id="2.7.10.2" evidence="19 20"/>
<keyword evidence="12" id="KW-0829">Tyrosine-protein kinase</keyword>
<dbReference type="Pfam" id="PF23607">
    <property type="entry name" value="WZC_N"/>
    <property type="match status" value="1"/>
</dbReference>
<keyword evidence="14" id="KW-0175">Coiled coil</keyword>
<name>A0AAP9HAI5_9GAMM</name>
<reference evidence="20" key="2">
    <citation type="journal article" date="2020" name="Environ. Microbiol.">
        <title>The extreme plant-growth-promoting properties of Pantoea phytobeneficialis MSR2 revealed by functional and genomic analysis.</title>
        <authorList>
            <person name="Nascimento F.X."/>
            <person name="Hernandez A.G."/>
            <person name="Glick B.R."/>
            <person name="Rossi M.J."/>
        </authorList>
    </citation>
    <scope>NUCLEOTIDE SEQUENCE</scope>
    <source>
        <strain evidence="20">MSR2</strain>
    </source>
</reference>
<reference evidence="21" key="1">
    <citation type="submission" date="2017-11" db="EMBL/GenBank/DDBJ databases">
        <title>Genome sequence of Pantoea sp. MSR2.</title>
        <authorList>
            <person name="Nascimento F.X."/>
        </authorList>
    </citation>
    <scope>NUCLEOTIDE SEQUENCE [LARGE SCALE GENOMIC DNA]</scope>
    <source>
        <strain evidence="21">MSR2</strain>
        <plasmid evidence="21">pmsr2b</plasmid>
    </source>
</reference>
<comment type="subcellular location">
    <subcellularLocation>
        <location evidence="1">Cell inner membrane</location>
        <topology evidence="1">Multi-pass membrane protein</topology>
    </subcellularLocation>
</comment>
<evidence type="ECO:0000256" key="11">
    <source>
        <dbReference type="ARBA" id="ARBA00023136"/>
    </source>
</evidence>
<evidence type="ECO:0000256" key="9">
    <source>
        <dbReference type="ARBA" id="ARBA00022840"/>
    </source>
</evidence>
<dbReference type="Pfam" id="PF13807">
    <property type="entry name" value="GNVR"/>
    <property type="match status" value="1"/>
</dbReference>
<dbReference type="GO" id="GO:0004715">
    <property type="term" value="F:non-membrane spanning protein tyrosine kinase activity"/>
    <property type="evidence" value="ECO:0007669"/>
    <property type="project" value="UniProtKB-EC"/>
</dbReference>
<evidence type="ECO:0000256" key="13">
    <source>
        <dbReference type="ARBA" id="ARBA00053015"/>
    </source>
</evidence>
<comment type="similarity">
    <text evidence="2">Belongs to the etk/wzc family.</text>
</comment>
<keyword evidence="4" id="KW-0997">Cell inner membrane</keyword>
<dbReference type="PANTHER" id="PTHR32309:SF32">
    <property type="entry name" value="TYROSINE-PROTEIN KINASE ETK-RELATED"/>
    <property type="match status" value="1"/>
</dbReference>
<dbReference type="Pfam" id="PF02706">
    <property type="entry name" value="Wzz"/>
    <property type="match status" value="1"/>
</dbReference>